<protein>
    <submittedName>
        <fullName evidence="1">Uncharacterized protein</fullName>
    </submittedName>
</protein>
<dbReference type="OrthoDB" id="9024988at2"/>
<evidence type="ECO:0000313" key="1">
    <source>
        <dbReference type="EMBL" id="RKP44411.1"/>
    </source>
</evidence>
<organism evidence="1 2">
    <name type="scientific">Trinickia fusca</name>
    <dbReference type="NCBI Taxonomy" id="2419777"/>
    <lineage>
        <taxon>Bacteria</taxon>
        <taxon>Pseudomonadati</taxon>
        <taxon>Pseudomonadota</taxon>
        <taxon>Betaproteobacteria</taxon>
        <taxon>Burkholderiales</taxon>
        <taxon>Burkholderiaceae</taxon>
        <taxon>Trinickia</taxon>
    </lineage>
</organism>
<dbReference type="RefSeq" id="WP_121281189.1">
    <property type="nucleotide sequence ID" value="NZ_RBZV01000013.1"/>
</dbReference>
<dbReference type="Proteomes" id="UP000280434">
    <property type="component" value="Unassembled WGS sequence"/>
</dbReference>
<name>A0A494X436_9BURK</name>
<dbReference type="AlphaFoldDB" id="A0A494X436"/>
<sequence length="67" mass="7267">MTTIYFVKTGAHYLCPGEDGDVGITPSIEEAGHFLSYEEAERAAREHADPGYQIITTILEQGPLGKA</sequence>
<proteinExistence type="predicted"/>
<reference evidence="1 2" key="1">
    <citation type="submission" date="2018-10" db="EMBL/GenBank/DDBJ databases">
        <title>Paraburkholderia sp. 7MK8-2, isolated from soil.</title>
        <authorList>
            <person name="Gao Z.-H."/>
            <person name="Qiu L.-H."/>
        </authorList>
    </citation>
    <scope>NUCLEOTIDE SEQUENCE [LARGE SCALE GENOMIC DNA]</scope>
    <source>
        <strain evidence="1 2">7MK8-2</strain>
    </source>
</reference>
<accession>A0A494X436</accession>
<gene>
    <name evidence="1" type="ORF">D7S89_22490</name>
</gene>
<dbReference type="EMBL" id="RBZV01000013">
    <property type="protein sequence ID" value="RKP44411.1"/>
    <property type="molecule type" value="Genomic_DNA"/>
</dbReference>
<keyword evidence="2" id="KW-1185">Reference proteome</keyword>
<evidence type="ECO:0000313" key="2">
    <source>
        <dbReference type="Proteomes" id="UP000280434"/>
    </source>
</evidence>
<comment type="caution">
    <text evidence="1">The sequence shown here is derived from an EMBL/GenBank/DDBJ whole genome shotgun (WGS) entry which is preliminary data.</text>
</comment>